<keyword evidence="1" id="KW-0812">Transmembrane</keyword>
<reference evidence="3" key="2">
    <citation type="submission" date="2021-04" db="EMBL/GenBank/DDBJ databases">
        <authorList>
            <person name="Podell S."/>
        </authorList>
    </citation>
    <scope>NUCLEOTIDE SEQUENCE</scope>
    <source>
        <strain evidence="3">Hildebrandi</strain>
    </source>
</reference>
<dbReference type="GO" id="GO:0005739">
    <property type="term" value="C:mitochondrion"/>
    <property type="evidence" value="ECO:0007669"/>
    <property type="project" value="TreeGrafter"/>
</dbReference>
<organism evidence="3 4">
    <name type="scientific">Nitzschia inconspicua</name>
    <dbReference type="NCBI Taxonomy" id="303405"/>
    <lineage>
        <taxon>Eukaryota</taxon>
        <taxon>Sar</taxon>
        <taxon>Stramenopiles</taxon>
        <taxon>Ochrophyta</taxon>
        <taxon>Bacillariophyta</taxon>
        <taxon>Bacillariophyceae</taxon>
        <taxon>Bacillariophycidae</taxon>
        <taxon>Bacillariales</taxon>
        <taxon>Bacillariaceae</taxon>
        <taxon>Nitzschia</taxon>
    </lineage>
</organism>
<protein>
    <submittedName>
        <fullName evidence="3">Mitochondrial carrier protein</fullName>
    </submittedName>
</protein>
<comment type="caution">
    <text evidence="3">The sequence shown here is derived from an EMBL/GenBank/DDBJ whole genome shotgun (WGS) entry which is preliminary data.</text>
</comment>
<feature type="region of interest" description="Disordered" evidence="2">
    <location>
        <begin position="1"/>
        <end position="20"/>
    </location>
</feature>
<evidence type="ECO:0000313" key="4">
    <source>
        <dbReference type="Proteomes" id="UP000693970"/>
    </source>
</evidence>
<reference evidence="3" key="1">
    <citation type="journal article" date="2021" name="Sci. Rep.">
        <title>Diploid genomic architecture of Nitzschia inconspicua, an elite biomass production diatom.</title>
        <authorList>
            <person name="Oliver A."/>
            <person name="Podell S."/>
            <person name="Pinowska A."/>
            <person name="Traller J.C."/>
            <person name="Smith S.R."/>
            <person name="McClure R."/>
            <person name="Beliaev A."/>
            <person name="Bohutskyi P."/>
            <person name="Hill E.A."/>
            <person name="Rabines A."/>
            <person name="Zheng H."/>
            <person name="Allen L.Z."/>
            <person name="Kuo A."/>
            <person name="Grigoriev I.V."/>
            <person name="Allen A.E."/>
            <person name="Hazlebeck D."/>
            <person name="Allen E.E."/>
        </authorList>
    </citation>
    <scope>NUCLEOTIDE SEQUENCE</scope>
    <source>
        <strain evidence="3">Hildebrandi</strain>
    </source>
</reference>
<dbReference type="GO" id="GO:0015187">
    <property type="term" value="F:glycine transmembrane transporter activity"/>
    <property type="evidence" value="ECO:0007669"/>
    <property type="project" value="TreeGrafter"/>
</dbReference>
<dbReference type="AlphaFoldDB" id="A0A9K3PAN1"/>
<sequence>MMAFTERTQQPSSSPLDQDVIKPRIRRRLTSTVHHKTADNNDTVTKDVTYVSFLCGISAGVLQAGLFNPWDRALYLSISKQTPFLSRENFRNPYLGFFQSVGHRALSGGLYYPLENVFCSILLPFESQIVDNDKNTMNYCNITNRSMVIHPGIGNFLAGTLAGTCNALIVNPISAIKYKSWGREVNRGMATEAVEMFEKGGLRPFGNGLLPTVYRDLVFGGTYTFLRLELQYRLELSQDKQWTANMAAAAMATIVSGPFNLARNVQYATRSKHKADNVSKVLHDFVMETQQQSTLWGKMRFVQNRLRIGWGTVRVAVGMSFGHFVYDRMLGMYEDHQVEQESTS</sequence>
<name>A0A9K3PAN1_9STRA</name>
<evidence type="ECO:0000313" key="3">
    <source>
        <dbReference type="EMBL" id="KAG7340527.1"/>
    </source>
</evidence>
<keyword evidence="1" id="KW-0472">Membrane</keyword>
<dbReference type="Proteomes" id="UP000693970">
    <property type="component" value="Unassembled WGS sequence"/>
</dbReference>
<dbReference type="PANTHER" id="PTHR46181">
    <property type="entry name" value="MITOCHONDRIAL GLYCINE TRANSPORTER"/>
    <property type="match status" value="1"/>
</dbReference>
<feature type="compositionally biased region" description="Polar residues" evidence="2">
    <location>
        <begin position="1"/>
        <end position="16"/>
    </location>
</feature>
<proteinExistence type="predicted"/>
<dbReference type="OrthoDB" id="44467at2759"/>
<dbReference type="EMBL" id="JAGRRH010000027">
    <property type="protein sequence ID" value="KAG7340527.1"/>
    <property type="molecule type" value="Genomic_DNA"/>
</dbReference>
<feature type="repeat" description="Solcar" evidence="1">
    <location>
        <begin position="150"/>
        <end position="233"/>
    </location>
</feature>
<dbReference type="PROSITE" id="PS50920">
    <property type="entry name" value="SOLCAR"/>
    <property type="match status" value="1"/>
</dbReference>
<accession>A0A9K3PAN1</accession>
<evidence type="ECO:0000256" key="1">
    <source>
        <dbReference type="PROSITE-ProRule" id="PRU00282"/>
    </source>
</evidence>
<evidence type="ECO:0000256" key="2">
    <source>
        <dbReference type="SAM" id="MobiDB-lite"/>
    </source>
</evidence>
<dbReference type="InterPro" id="IPR018108">
    <property type="entry name" value="MCP_transmembrane"/>
</dbReference>
<dbReference type="GO" id="GO:1904983">
    <property type="term" value="P:glycine import into mitochondrion"/>
    <property type="evidence" value="ECO:0007669"/>
    <property type="project" value="TreeGrafter"/>
</dbReference>
<keyword evidence="4" id="KW-1185">Reference proteome</keyword>
<dbReference type="GO" id="GO:0016020">
    <property type="term" value="C:membrane"/>
    <property type="evidence" value="ECO:0007669"/>
    <property type="project" value="UniProtKB-UniRule"/>
</dbReference>
<dbReference type="PANTHER" id="PTHR46181:SF3">
    <property type="entry name" value="MITOCHONDRIAL GLYCINE TRANSPORTER"/>
    <property type="match status" value="1"/>
</dbReference>
<gene>
    <name evidence="3" type="ORF">IV203_024070</name>
</gene>